<protein>
    <submittedName>
        <fullName evidence="2">Aminopeptidase N-like isoform X1</fullName>
    </submittedName>
</protein>
<evidence type="ECO:0000256" key="1">
    <source>
        <dbReference type="SAM" id="Phobius"/>
    </source>
</evidence>
<feature type="transmembrane region" description="Helical" evidence="1">
    <location>
        <begin position="65"/>
        <end position="85"/>
    </location>
</feature>
<sequence>MLSNAENAWNSCVVKMHEQSEKSSEKDLEVAANMAQFIGGPAQFMTSDDIKYRPTDGWFISYKKAASIVIFLIFVLIVAGLIGWYSHSTPTKRVHDALSLINDESTKEMAKTSHISPHVRPLKYWLYFKPTIMDYNNNTNNNSDSNNSSMLTGRVVIEFRIESSNRLQKLSLNAINITMKRYELSLSNDEDSTVSKKRYKRANETNVIVDNNEENIEIFDGLSGENDTNWNDTNSTIAPEESDKVIVNLENDLNIPLENGTYGKEETGLVPANGTSPPDFKVSKIKDDWFSMNGIGKGDEIVQIKEYEIDRANGLHVIHPTKKLKPGVYFLMIDFEANPSNDVLYVVDSNTNEGKK</sequence>
<proteinExistence type="predicted"/>
<evidence type="ECO:0000313" key="3">
    <source>
        <dbReference type="Proteomes" id="UP001607302"/>
    </source>
</evidence>
<keyword evidence="1" id="KW-1133">Transmembrane helix</keyword>
<dbReference type="Proteomes" id="UP001607302">
    <property type="component" value="Unassembled WGS sequence"/>
</dbReference>
<dbReference type="AlphaFoldDB" id="A0ABD2B8A5"/>
<dbReference type="EMBL" id="JAUDFV010000132">
    <property type="protein sequence ID" value="KAL2728940.1"/>
    <property type="molecule type" value="Genomic_DNA"/>
</dbReference>
<organism evidence="2 3">
    <name type="scientific">Vespula squamosa</name>
    <name type="common">Southern yellow jacket</name>
    <name type="synonym">Wasp</name>
    <dbReference type="NCBI Taxonomy" id="30214"/>
    <lineage>
        <taxon>Eukaryota</taxon>
        <taxon>Metazoa</taxon>
        <taxon>Ecdysozoa</taxon>
        <taxon>Arthropoda</taxon>
        <taxon>Hexapoda</taxon>
        <taxon>Insecta</taxon>
        <taxon>Pterygota</taxon>
        <taxon>Neoptera</taxon>
        <taxon>Endopterygota</taxon>
        <taxon>Hymenoptera</taxon>
        <taxon>Apocrita</taxon>
        <taxon>Aculeata</taxon>
        <taxon>Vespoidea</taxon>
        <taxon>Vespidae</taxon>
        <taxon>Vespinae</taxon>
        <taxon>Vespula</taxon>
    </lineage>
</organism>
<reference evidence="2 3" key="1">
    <citation type="journal article" date="2024" name="Ann. Entomol. Soc. Am.">
        <title>Genomic analyses of the southern and eastern yellowjacket wasps (Hymenoptera: Vespidae) reveal evolutionary signatures of social life.</title>
        <authorList>
            <person name="Catto M.A."/>
            <person name="Caine P.B."/>
            <person name="Orr S.E."/>
            <person name="Hunt B.G."/>
            <person name="Goodisman M.A.D."/>
        </authorList>
    </citation>
    <scope>NUCLEOTIDE SEQUENCE [LARGE SCALE GENOMIC DNA]</scope>
    <source>
        <strain evidence="2">233</strain>
        <tissue evidence="2">Head and thorax</tissue>
    </source>
</reference>
<keyword evidence="1" id="KW-0812">Transmembrane</keyword>
<keyword evidence="3" id="KW-1185">Reference proteome</keyword>
<comment type="caution">
    <text evidence="2">The sequence shown here is derived from an EMBL/GenBank/DDBJ whole genome shotgun (WGS) entry which is preliminary data.</text>
</comment>
<gene>
    <name evidence="2" type="ORF">V1478_006572</name>
</gene>
<name>A0ABD2B8A5_VESSQ</name>
<accession>A0ABD2B8A5</accession>
<keyword evidence="1" id="KW-0472">Membrane</keyword>
<evidence type="ECO:0000313" key="2">
    <source>
        <dbReference type="EMBL" id="KAL2728940.1"/>
    </source>
</evidence>